<proteinExistence type="predicted"/>
<sequence length="188" mass="20490">MRIRVRVACVVLIVGSLLVGCGEMGSEQLNMQDAAERADGILDKVLAEIEPNVRWVHGPTTAGNCTVTRRRTVMTVVSAQRRGSLLGVVDRFWRKSGYRMTAINNDVDVPAIYARTEDGFQVGLIVADEGQVHFDVLSPCVSYSEVADSPRQATAPLDPEAEVIPRPNIHSDFWSAQTPEVGVTARGD</sequence>
<dbReference type="Proteomes" id="UP000471648">
    <property type="component" value="Unassembled WGS sequence"/>
</dbReference>
<accession>A0A6N9V9X1</accession>
<reference evidence="1 2" key="1">
    <citation type="submission" date="2020-01" db="EMBL/GenBank/DDBJ databases">
        <title>Insect and environment-associated Actinomycetes.</title>
        <authorList>
            <person name="Currrie C."/>
            <person name="Chevrette M."/>
            <person name="Carlson C."/>
            <person name="Stubbendieck R."/>
            <person name="Wendt-Pienkowski E."/>
        </authorList>
    </citation>
    <scope>NUCLEOTIDE SEQUENCE [LARGE SCALE GENOMIC DNA]</scope>
    <source>
        <strain evidence="1 2">SID14438</strain>
    </source>
</reference>
<evidence type="ECO:0008006" key="3">
    <source>
        <dbReference type="Google" id="ProtNLM"/>
    </source>
</evidence>
<evidence type="ECO:0000313" key="2">
    <source>
        <dbReference type="Proteomes" id="UP000471648"/>
    </source>
</evidence>
<dbReference type="AlphaFoldDB" id="A0A6N9V9X1"/>
<name>A0A6N9V9X1_STRMI</name>
<evidence type="ECO:0000313" key="1">
    <source>
        <dbReference type="EMBL" id="NEB67869.1"/>
    </source>
</evidence>
<organism evidence="1 2">
    <name type="scientific">Streptomyces microflavus</name>
    <name type="common">Streptomyces lipmanii</name>
    <dbReference type="NCBI Taxonomy" id="1919"/>
    <lineage>
        <taxon>Bacteria</taxon>
        <taxon>Bacillati</taxon>
        <taxon>Actinomycetota</taxon>
        <taxon>Actinomycetes</taxon>
        <taxon>Kitasatosporales</taxon>
        <taxon>Streptomycetaceae</taxon>
        <taxon>Streptomyces</taxon>
    </lineage>
</organism>
<dbReference type="EMBL" id="JAAGME010000531">
    <property type="protein sequence ID" value="NEB67869.1"/>
    <property type="molecule type" value="Genomic_DNA"/>
</dbReference>
<gene>
    <name evidence="1" type="ORF">G3I39_12555</name>
</gene>
<comment type="caution">
    <text evidence="1">The sequence shown here is derived from an EMBL/GenBank/DDBJ whole genome shotgun (WGS) entry which is preliminary data.</text>
</comment>
<protein>
    <recommendedName>
        <fullName evidence="3">Lipoprotein</fullName>
    </recommendedName>
</protein>
<dbReference type="PROSITE" id="PS51257">
    <property type="entry name" value="PROKAR_LIPOPROTEIN"/>
    <property type="match status" value="1"/>
</dbReference>